<sequence length="64" mass="6533">MPSGHASHKGASAKPNTNANGLINAAAESTADPHDIVTQGSDSTRPEEAPENAAATERPENPNE</sequence>
<feature type="region of interest" description="Disordered" evidence="1">
    <location>
        <begin position="1"/>
        <end position="64"/>
    </location>
</feature>
<accession>A0A6J4JMC0</accession>
<proteinExistence type="predicted"/>
<evidence type="ECO:0000313" key="2">
    <source>
        <dbReference type="EMBL" id="CAA9282313.1"/>
    </source>
</evidence>
<dbReference type="EMBL" id="CADCTM010000619">
    <property type="protein sequence ID" value="CAA9282313.1"/>
    <property type="molecule type" value="Genomic_DNA"/>
</dbReference>
<name>A0A6J4JMC0_9CYAN</name>
<evidence type="ECO:0000256" key="1">
    <source>
        <dbReference type="SAM" id="MobiDB-lite"/>
    </source>
</evidence>
<reference evidence="2" key="1">
    <citation type="submission" date="2020-02" db="EMBL/GenBank/DDBJ databases">
        <authorList>
            <person name="Meier V. D."/>
        </authorList>
    </citation>
    <scope>NUCLEOTIDE SEQUENCE</scope>
    <source>
        <strain evidence="2">AVDCRST_MAG92</strain>
    </source>
</reference>
<dbReference type="AlphaFoldDB" id="A0A6J4JMC0"/>
<organism evidence="2">
    <name type="scientific">uncultured Coleofasciculus sp</name>
    <dbReference type="NCBI Taxonomy" id="1267456"/>
    <lineage>
        <taxon>Bacteria</taxon>
        <taxon>Bacillati</taxon>
        <taxon>Cyanobacteriota</taxon>
        <taxon>Cyanophyceae</taxon>
        <taxon>Coleofasciculales</taxon>
        <taxon>Coleofasciculaceae</taxon>
        <taxon>Coleofasciculus</taxon>
        <taxon>environmental samples</taxon>
    </lineage>
</organism>
<protein>
    <submittedName>
        <fullName evidence="2">Uncharacterized protein</fullName>
    </submittedName>
</protein>
<gene>
    <name evidence="2" type="ORF">AVDCRST_MAG92-3699</name>
</gene>